<feature type="domain" description="DUF1285" evidence="1">
    <location>
        <begin position="17"/>
        <end position="81"/>
    </location>
</feature>
<dbReference type="InterPro" id="IPR048342">
    <property type="entry name" value="DUF1285_C"/>
</dbReference>
<keyword evidence="4" id="KW-1185">Reference proteome</keyword>
<dbReference type="InterPro" id="IPR023361">
    <property type="entry name" value="DUF1285_beta_roll_sf"/>
</dbReference>
<dbReference type="Gene3D" id="2.30.270.10">
    <property type="entry name" value="duf1285 protein"/>
    <property type="match status" value="1"/>
</dbReference>
<sequence length="173" mass="20044">MSLDSLLAQLSSQSSMPPVEQWNPDYCGEIDLIIKKDGTWFYQGTPFKRMNMVKLFASVIKKEAQDYFLVTPVEKIKISVEHYPFVITHWQWLDENKQDMVLSTNLGDTFLLDAEHPLTIDNEDNLIVTVRRNLHAIVHRNVYYQWIEEAKTSQDNTSLVIHSNGQSFVLGQL</sequence>
<organism evidence="3 4">
    <name type="scientific">Thalassotalea eurytherma</name>
    <dbReference type="NCBI Taxonomy" id="1144278"/>
    <lineage>
        <taxon>Bacteria</taxon>
        <taxon>Pseudomonadati</taxon>
        <taxon>Pseudomonadota</taxon>
        <taxon>Gammaproteobacteria</taxon>
        <taxon>Alteromonadales</taxon>
        <taxon>Colwelliaceae</taxon>
        <taxon>Thalassotalea</taxon>
    </lineage>
</organism>
<evidence type="ECO:0000259" key="2">
    <source>
        <dbReference type="Pfam" id="PF21028"/>
    </source>
</evidence>
<dbReference type="PIRSF" id="PIRSF029557">
    <property type="entry name" value="UCP029557"/>
    <property type="match status" value="1"/>
</dbReference>
<dbReference type="InterPro" id="IPR010707">
    <property type="entry name" value="DUF1285"/>
</dbReference>
<protein>
    <recommendedName>
        <fullName evidence="5">DUF1285 domain-containing protein</fullName>
    </recommendedName>
</protein>
<evidence type="ECO:0000313" key="3">
    <source>
        <dbReference type="EMBL" id="GLX80795.1"/>
    </source>
</evidence>
<comment type="caution">
    <text evidence="3">The sequence shown here is derived from an EMBL/GenBank/DDBJ whole genome shotgun (WGS) entry which is preliminary data.</text>
</comment>
<evidence type="ECO:0008006" key="5">
    <source>
        <dbReference type="Google" id="ProtNLM"/>
    </source>
</evidence>
<evidence type="ECO:0000313" key="4">
    <source>
        <dbReference type="Proteomes" id="UP001157133"/>
    </source>
</evidence>
<dbReference type="Pfam" id="PF06938">
    <property type="entry name" value="DUF1285_N"/>
    <property type="match status" value="1"/>
</dbReference>
<dbReference type="Gene3D" id="3.10.540.10">
    <property type="entry name" value="duf1285 like domain"/>
    <property type="match status" value="1"/>
</dbReference>
<dbReference type="RefSeq" id="WP_284206109.1">
    <property type="nucleotide sequence ID" value="NZ_BSSU01000001.1"/>
</dbReference>
<feature type="domain" description="DUF1285" evidence="2">
    <location>
        <begin position="84"/>
        <end position="170"/>
    </location>
</feature>
<dbReference type="Pfam" id="PF21028">
    <property type="entry name" value="DUF1285_C"/>
    <property type="match status" value="1"/>
</dbReference>
<proteinExistence type="predicted"/>
<reference evidence="3 4" key="1">
    <citation type="submission" date="2023-03" db="EMBL/GenBank/DDBJ databases">
        <title>Draft genome sequence of Thalassotalea eurytherma JCM 18482T.</title>
        <authorList>
            <person name="Sawabe T."/>
        </authorList>
    </citation>
    <scope>NUCLEOTIDE SEQUENCE [LARGE SCALE GENOMIC DNA]</scope>
    <source>
        <strain evidence="3 4">JCM 18482</strain>
    </source>
</reference>
<dbReference type="InterPro" id="IPR048341">
    <property type="entry name" value="DUF1285_N"/>
</dbReference>
<dbReference type="EMBL" id="BSSU01000001">
    <property type="protein sequence ID" value="GLX80795.1"/>
    <property type="molecule type" value="Genomic_DNA"/>
</dbReference>
<dbReference type="Proteomes" id="UP001157133">
    <property type="component" value="Unassembled WGS sequence"/>
</dbReference>
<evidence type="ECO:0000259" key="1">
    <source>
        <dbReference type="Pfam" id="PF06938"/>
    </source>
</evidence>
<accession>A0ABQ6H143</accession>
<gene>
    <name evidence="3" type="ORF">theurythT_02470</name>
</gene>
<name>A0ABQ6H143_9GAMM</name>